<evidence type="ECO:0000313" key="2">
    <source>
        <dbReference type="EMBL" id="KAA1066084.1"/>
    </source>
</evidence>
<keyword evidence="1" id="KW-0732">Signal</keyword>
<organism evidence="3 5">
    <name type="scientific">Puccinia graminis f. sp. tritici</name>
    <dbReference type="NCBI Taxonomy" id="56615"/>
    <lineage>
        <taxon>Eukaryota</taxon>
        <taxon>Fungi</taxon>
        <taxon>Dikarya</taxon>
        <taxon>Basidiomycota</taxon>
        <taxon>Pucciniomycotina</taxon>
        <taxon>Pucciniomycetes</taxon>
        <taxon>Pucciniales</taxon>
        <taxon>Pucciniaceae</taxon>
        <taxon>Puccinia</taxon>
    </lineage>
</organism>
<dbReference type="EMBL" id="VDEP01000110">
    <property type="protein sequence ID" value="KAA1130280.1"/>
    <property type="molecule type" value="Genomic_DNA"/>
</dbReference>
<reference evidence="4 5" key="1">
    <citation type="submission" date="2019-05" db="EMBL/GenBank/DDBJ databases">
        <title>Emergence of the Ug99 lineage of the wheat stem rust pathogen through somatic hybridization.</title>
        <authorList>
            <person name="Li F."/>
            <person name="Upadhyaya N.M."/>
            <person name="Sperschneider J."/>
            <person name="Matny O."/>
            <person name="Nguyen-Phuc H."/>
            <person name="Mago R."/>
            <person name="Raley C."/>
            <person name="Miller M.E."/>
            <person name="Silverstein K.A.T."/>
            <person name="Henningsen E."/>
            <person name="Hirsch C.D."/>
            <person name="Visser B."/>
            <person name="Pretorius Z.A."/>
            <person name="Steffenson B.J."/>
            <person name="Schwessinger B."/>
            <person name="Dodds P.N."/>
            <person name="Figueroa M."/>
        </authorList>
    </citation>
    <scope>NUCLEOTIDE SEQUENCE [LARGE SCALE GENOMIC DNA]</scope>
    <source>
        <strain evidence="2">21-0</strain>
        <strain evidence="3 5">Ug99</strain>
    </source>
</reference>
<dbReference type="Proteomes" id="UP000324748">
    <property type="component" value="Unassembled WGS sequence"/>
</dbReference>
<name>A0A5B0RWW8_PUCGR</name>
<dbReference type="AlphaFoldDB" id="A0A5B0RWW8"/>
<evidence type="ECO:0000313" key="5">
    <source>
        <dbReference type="Proteomes" id="UP000325313"/>
    </source>
</evidence>
<comment type="caution">
    <text evidence="3">The sequence shown here is derived from an EMBL/GenBank/DDBJ whole genome shotgun (WGS) entry which is preliminary data.</text>
</comment>
<feature type="chain" id="PRO_5036366676" description="Glycoside hydrolase 131 catalytic N-terminal domain-containing protein" evidence="1">
    <location>
        <begin position="20"/>
        <end position="230"/>
    </location>
</feature>
<keyword evidence="4" id="KW-1185">Reference proteome</keyword>
<dbReference type="Proteomes" id="UP000325313">
    <property type="component" value="Unassembled WGS sequence"/>
</dbReference>
<evidence type="ECO:0000313" key="3">
    <source>
        <dbReference type="EMBL" id="KAA1130280.1"/>
    </source>
</evidence>
<sequence>MRISSMYVAICLLLGMTLANQTAPNSASRLVRRGKSKSKSHPPFTNTYIMNDKLDYSQGALTIHYPNGALAFLFDKSFRDVRRGISSTVVKDSSFQPLLFLNSQDDTCFSKSHYVEPTVPGSRNRTFQIDPRGMRSDEWTFSFIAPWGEEISYRYKRNFFDKGGKLYEARKGGEEVQMCMLENQTRWESWLNPGPNGAHAFTLSCAASAAQVESVTLMAMVLARADVCGI</sequence>
<gene>
    <name evidence="2" type="ORF">PGT21_020699</name>
    <name evidence="3" type="ORF">PGTUg99_004369</name>
</gene>
<feature type="signal peptide" evidence="1">
    <location>
        <begin position="1"/>
        <end position="19"/>
    </location>
</feature>
<evidence type="ECO:0000256" key="1">
    <source>
        <dbReference type="SAM" id="SignalP"/>
    </source>
</evidence>
<protein>
    <recommendedName>
        <fullName evidence="6">Glycoside hydrolase 131 catalytic N-terminal domain-containing protein</fullName>
    </recommendedName>
</protein>
<dbReference type="EMBL" id="VSWC01000196">
    <property type="protein sequence ID" value="KAA1066084.1"/>
    <property type="molecule type" value="Genomic_DNA"/>
</dbReference>
<accession>A0A5B0RWW8</accession>
<evidence type="ECO:0008006" key="6">
    <source>
        <dbReference type="Google" id="ProtNLM"/>
    </source>
</evidence>
<dbReference type="OrthoDB" id="2495394at2759"/>
<proteinExistence type="predicted"/>
<evidence type="ECO:0000313" key="4">
    <source>
        <dbReference type="Proteomes" id="UP000324748"/>
    </source>
</evidence>